<dbReference type="EMBL" id="JASBWS010000219">
    <property type="protein sequence ID" value="KAJ9090948.1"/>
    <property type="molecule type" value="Genomic_DNA"/>
</dbReference>
<evidence type="ECO:0000313" key="1">
    <source>
        <dbReference type="EMBL" id="KAJ9090948.1"/>
    </source>
</evidence>
<protein>
    <submittedName>
        <fullName evidence="1">Uncharacterized protein</fullName>
    </submittedName>
</protein>
<gene>
    <name evidence="1" type="ORF">QFC20_007778</name>
</gene>
<organism evidence="1 2">
    <name type="scientific">Naganishia adeliensis</name>
    <dbReference type="NCBI Taxonomy" id="92952"/>
    <lineage>
        <taxon>Eukaryota</taxon>
        <taxon>Fungi</taxon>
        <taxon>Dikarya</taxon>
        <taxon>Basidiomycota</taxon>
        <taxon>Agaricomycotina</taxon>
        <taxon>Tremellomycetes</taxon>
        <taxon>Filobasidiales</taxon>
        <taxon>Filobasidiaceae</taxon>
        <taxon>Naganishia</taxon>
    </lineage>
</organism>
<dbReference type="Proteomes" id="UP001230649">
    <property type="component" value="Unassembled WGS sequence"/>
</dbReference>
<name>A0ACC2UVR9_9TREE</name>
<keyword evidence="2" id="KW-1185">Reference proteome</keyword>
<proteinExistence type="predicted"/>
<accession>A0ACC2UVR9</accession>
<sequence length="542" mass="58512">MPGGPVAAGDGFSGPGNKFLAYSLAGFAGFGGILFGYDTGVINGIQTMDAFLETFGTLENGKRVLTTSNQSLVVSILSAGTFFGALLAGPCADRLGRRWGIVASSVLFMLGVGLQLVTNWGVFVTGRVICGLGVGLISCLAPMYQGETCPKAIRGLVIGLYQWCITIGILLAAIINNFMAERKDNSGWKIVIALQFIWAAILIGGMCYLPETPRHLSLKGRHAAAKHSLSRLTGLHGDELEAQYAVMLEGLEAEAAMGASSYKELFSRGPDRMWLRTFTGIAIQAFQQLTGINFIFYYGTTFFKQSGIKDPFIISIVTNVVNVVNVVSTIPGILVIDRIGRRKMLLTGAIAMCICEYIVAAVGMTQGGENADGSVNLTAHRVLIAFVCIYIAFFASCWGPIPWSVCAEVFPSRLRARGMSLSVASNWLWNFGIGYATPYLVNKSTSEVKTAGLGVKVFLIWGTTCMGCVLFTYFCVAETKGLSLEQVDELYRNSSIVRSNQYRQVILAQSDTHRGDVESPAYIAGRDAKVGEEEMFEDVGKE</sequence>
<reference evidence="1" key="1">
    <citation type="submission" date="2023-04" db="EMBL/GenBank/DDBJ databases">
        <title>Draft Genome sequencing of Naganishia species isolated from polar environments using Oxford Nanopore Technology.</title>
        <authorList>
            <person name="Leo P."/>
            <person name="Venkateswaran K."/>
        </authorList>
    </citation>
    <scope>NUCLEOTIDE SEQUENCE</scope>
    <source>
        <strain evidence="1">MNA-CCFEE 5262</strain>
    </source>
</reference>
<evidence type="ECO:0000313" key="2">
    <source>
        <dbReference type="Proteomes" id="UP001230649"/>
    </source>
</evidence>
<comment type="caution">
    <text evidence="1">The sequence shown here is derived from an EMBL/GenBank/DDBJ whole genome shotgun (WGS) entry which is preliminary data.</text>
</comment>